<dbReference type="PANTHER" id="PTHR46098">
    <property type="entry name" value="TRNA (CYTOSINE(38)-C(5))-METHYLTRANSFERASE"/>
    <property type="match status" value="1"/>
</dbReference>
<comment type="similarity">
    <text evidence="7 8">Belongs to the class I-like SAM-binding methyltransferase superfamily. C5-methyltransferase family.</text>
</comment>
<dbReference type="PRINTS" id="PR00105">
    <property type="entry name" value="C5METTRFRASE"/>
</dbReference>
<dbReference type="GO" id="GO:0005634">
    <property type="term" value="C:nucleus"/>
    <property type="evidence" value="ECO:0007669"/>
    <property type="project" value="TreeGrafter"/>
</dbReference>
<dbReference type="Gene3D" id="3.90.120.10">
    <property type="entry name" value="DNA Methylase, subunit A, domain 2"/>
    <property type="match status" value="1"/>
</dbReference>
<dbReference type="InterPro" id="IPR031303">
    <property type="entry name" value="C5_meth_CS"/>
</dbReference>
<keyword evidence="2 7" id="KW-0808">Transferase</keyword>
<dbReference type="PROSITE" id="PS00095">
    <property type="entry name" value="C5_MTASE_2"/>
    <property type="match status" value="1"/>
</dbReference>
<dbReference type="Gene3D" id="3.40.50.150">
    <property type="entry name" value="Vaccinia Virus protein VP39"/>
    <property type="match status" value="1"/>
</dbReference>
<feature type="active site" evidence="7">
    <location>
        <position position="84"/>
    </location>
</feature>
<dbReference type="SUPFAM" id="SSF53335">
    <property type="entry name" value="S-adenosyl-L-methionine-dependent methyltransferases"/>
    <property type="match status" value="1"/>
</dbReference>
<dbReference type="VEuPathDB" id="VectorBase:ASTE009356"/>
<name>A0A182Y750_ANOST</name>
<proteinExistence type="inferred from homology"/>
<dbReference type="EC" id="2.1.1.204" evidence="4"/>
<evidence type="ECO:0000313" key="10">
    <source>
        <dbReference type="Proteomes" id="UP000076408"/>
    </source>
</evidence>
<dbReference type="VEuPathDB" id="VectorBase:ASTEI04286"/>
<dbReference type="InterPro" id="IPR050750">
    <property type="entry name" value="C5-MTase"/>
</dbReference>
<evidence type="ECO:0000256" key="3">
    <source>
        <dbReference type="ARBA" id="ARBA00022691"/>
    </source>
</evidence>
<dbReference type="GO" id="GO:0032259">
    <property type="term" value="P:methylation"/>
    <property type="evidence" value="ECO:0007669"/>
    <property type="project" value="UniProtKB-KW"/>
</dbReference>
<reference evidence="9" key="2">
    <citation type="submission" date="2020-05" db="UniProtKB">
        <authorList>
            <consortium name="EnsemblMetazoa"/>
        </authorList>
    </citation>
    <scope>IDENTIFICATION</scope>
    <source>
        <strain evidence="9">Indian</strain>
    </source>
</reference>
<dbReference type="AlphaFoldDB" id="A0A182Y750"/>
<evidence type="ECO:0000256" key="2">
    <source>
        <dbReference type="ARBA" id="ARBA00022679"/>
    </source>
</evidence>
<dbReference type="NCBIfam" id="TIGR00675">
    <property type="entry name" value="dcm"/>
    <property type="match status" value="1"/>
</dbReference>
<dbReference type="PROSITE" id="PS51679">
    <property type="entry name" value="SAM_MT_C5"/>
    <property type="match status" value="1"/>
</dbReference>
<organism evidence="9 10">
    <name type="scientific">Anopheles stephensi</name>
    <name type="common">Indo-Pakistan malaria mosquito</name>
    <dbReference type="NCBI Taxonomy" id="30069"/>
    <lineage>
        <taxon>Eukaryota</taxon>
        <taxon>Metazoa</taxon>
        <taxon>Ecdysozoa</taxon>
        <taxon>Arthropoda</taxon>
        <taxon>Hexapoda</taxon>
        <taxon>Insecta</taxon>
        <taxon>Pterygota</taxon>
        <taxon>Neoptera</taxon>
        <taxon>Endopterygota</taxon>
        <taxon>Diptera</taxon>
        <taxon>Nematocera</taxon>
        <taxon>Culicoidea</taxon>
        <taxon>Culicidae</taxon>
        <taxon>Anophelinae</taxon>
        <taxon>Anopheles</taxon>
    </lineage>
</organism>
<keyword evidence="1 7" id="KW-0489">Methyltransferase</keyword>
<accession>A0A182Y750</accession>
<dbReference type="OMA" id="HYAFKYA"/>
<evidence type="ECO:0000256" key="7">
    <source>
        <dbReference type="PROSITE-ProRule" id="PRU01016"/>
    </source>
</evidence>
<protein>
    <recommendedName>
        <fullName evidence="5">tRNA (cytosine(38)-C(5))-methyltransferase</fullName>
        <ecNumber evidence="4">2.1.1.204</ecNumber>
    </recommendedName>
    <alternativeName>
        <fullName evidence="6">DNA (cytosine-5)-methyltransferase-like protein 2</fullName>
    </alternativeName>
</protein>
<evidence type="ECO:0000256" key="4">
    <source>
        <dbReference type="ARBA" id="ARBA00039081"/>
    </source>
</evidence>
<dbReference type="PANTHER" id="PTHR46098:SF1">
    <property type="entry name" value="TRNA (CYTOSINE(38)-C(5))-METHYLTRANSFERASE"/>
    <property type="match status" value="1"/>
</dbReference>
<dbReference type="VEuPathDB" id="VectorBase:ASTEI20_031038"/>
<keyword evidence="10" id="KW-1185">Reference proteome</keyword>
<evidence type="ECO:0000256" key="6">
    <source>
        <dbReference type="ARBA" id="ARBA00042810"/>
    </source>
</evidence>
<reference evidence="10" key="1">
    <citation type="journal article" date="2014" name="Genome Biol.">
        <title>Genome analysis of a major urban malaria vector mosquito, Anopheles stephensi.</title>
        <authorList>
            <person name="Jiang X."/>
            <person name="Peery A."/>
            <person name="Hall A.B."/>
            <person name="Sharma A."/>
            <person name="Chen X.G."/>
            <person name="Waterhouse R.M."/>
            <person name="Komissarov A."/>
            <person name="Riehle M.M."/>
            <person name="Shouche Y."/>
            <person name="Sharakhova M.V."/>
            <person name="Lawson D."/>
            <person name="Pakpour N."/>
            <person name="Arensburger P."/>
            <person name="Davidson V.L."/>
            <person name="Eiglmeier K."/>
            <person name="Emrich S."/>
            <person name="George P."/>
            <person name="Kennedy R.C."/>
            <person name="Mane S.P."/>
            <person name="Maslen G."/>
            <person name="Oringanje C."/>
            <person name="Qi Y."/>
            <person name="Settlage R."/>
            <person name="Tojo M."/>
            <person name="Tubio J.M."/>
            <person name="Unger M.F."/>
            <person name="Wang B."/>
            <person name="Vernick K.D."/>
            <person name="Ribeiro J.M."/>
            <person name="James A.A."/>
            <person name="Michel K."/>
            <person name="Riehle M.A."/>
            <person name="Luckhart S."/>
            <person name="Sharakhov I.V."/>
            <person name="Tu Z."/>
        </authorList>
    </citation>
    <scope>NUCLEOTIDE SEQUENCE [LARGE SCALE GENOMIC DNA]</scope>
    <source>
        <strain evidence="10">Indian</strain>
    </source>
</reference>
<evidence type="ECO:0000313" key="9">
    <source>
        <dbReference type="EnsemblMetazoa" id="ASTEI04286-PA"/>
    </source>
</evidence>
<keyword evidence="3 7" id="KW-0949">S-adenosyl-L-methionine</keyword>
<dbReference type="STRING" id="30069.A0A182Y750"/>
<dbReference type="Proteomes" id="UP000076408">
    <property type="component" value="Unassembled WGS sequence"/>
</dbReference>
<dbReference type="InterPro" id="IPR029063">
    <property type="entry name" value="SAM-dependent_MTases_sf"/>
</dbReference>
<dbReference type="EnsemblMetazoa" id="ASTEI04286-RA">
    <property type="protein sequence ID" value="ASTEI04286-PA"/>
    <property type="gene ID" value="ASTEI04286"/>
</dbReference>
<sequence>MEGPKENTRTVLELFSGIGGMRMALEYAGKPFTIASAIDVNPIANSVYSHNFGDKTVRNGNILSLSGEKITKLKVDTILMSPPCQPFTRNGKFNDINDRRTDPFRHICDLLDKIPLVNFILMENVKGFEKSQACEMYKTRLEQAGFHWQEYILSPHQFGVPNTRHRYYCIAKRKGMDFKWKSEEIIVQPEDHHKTKQASIGTMVEKDLEQLEPYALKSAALLKHLPLMDVCTPESTNSMCFTKAYTHYAEGTGSVYCPLAKQDFDNIYSLAMNAADEDRKIALLQELGVRYFTPKEVARLMSFPEQFSFPGTVTNKQRYRVLGNSINVLVVGTLLQEL</sequence>
<evidence type="ECO:0000256" key="8">
    <source>
        <dbReference type="RuleBase" id="RU000416"/>
    </source>
</evidence>
<dbReference type="Pfam" id="PF00145">
    <property type="entry name" value="DNA_methylase"/>
    <property type="match status" value="1"/>
</dbReference>
<evidence type="ECO:0000256" key="5">
    <source>
        <dbReference type="ARBA" id="ARBA00039681"/>
    </source>
</evidence>
<dbReference type="GO" id="GO:0008168">
    <property type="term" value="F:methyltransferase activity"/>
    <property type="evidence" value="ECO:0007669"/>
    <property type="project" value="UniProtKB-KW"/>
</dbReference>
<dbReference type="InterPro" id="IPR001525">
    <property type="entry name" value="C5_MeTfrase"/>
</dbReference>
<evidence type="ECO:0000256" key="1">
    <source>
        <dbReference type="ARBA" id="ARBA00022603"/>
    </source>
</evidence>